<dbReference type="Pfam" id="PF03938">
    <property type="entry name" value="OmpH"/>
    <property type="match status" value="1"/>
</dbReference>
<gene>
    <name evidence="1" type="ORF">SAMN05421640_2494</name>
</gene>
<sequence length="130" mass="15125">MRNNVLIENYKGIEEIREYHFQQLQAQNQKLDSLTNLYAKAKESNSKELKVLESELISTQVWINNNRNLLENPLFQGALEQINSYIAEYSERNNLDLVLGSNLEGNIMYGRKELDITEEILEGLNKAYDN</sequence>
<organism evidence="1 2">
    <name type="scientific">Ekhidna lutea</name>
    <dbReference type="NCBI Taxonomy" id="447679"/>
    <lineage>
        <taxon>Bacteria</taxon>
        <taxon>Pseudomonadati</taxon>
        <taxon>Bacteroidota</taxon>
        <taxon>Cytophagia</taxon>
        <taxon>Cytophagales</taxon>
        <taxon>Reichenbachiellaceae</taxon>
        <taxon>Ekhidna</taxon>
    </lineage>
</organism>
<protein>
    <submittedName>
        <fullName evidence="1">Outer membrane protein (OmpH-like)</fullName>
    </submittedName>
</protein>
<name>A0A239KBA2_EKHLU</name>
<evidence type="ECO:0000313" key="2">
    <source>
        <dbReference type="Proteomes" id="UP000198393"/>
    </source>
</evidence>
<accession>A0A239KBA2</accession>
<dbReference type="Proteomes" id="UP000198393">
    <property type="component" value="Unassembled WGS sequence"/>
</dbReference>
<dbReference type="AlphaFoldDB" id="A0A239KBA2"/>
<dbReference type="InterPro" id="IPR024930">
    <property type="entry name" value="Skp_dom_sf"/>
</dbReference>
<dbReference type="InterPro" id="IPR005632">
    <property type="entry name" value="Chaperone_Skp"/>
</dbReference>
<keyword evidence="2" id="KW-1185">Reference proteome</keyword>
<proteinExistence type="predicted"/>
<dbReference type="EMBL" id="FZPD01000004">
    <property type="protein sequence ID" value="SNT14394.1"/>
    <property type="molecule type" value="Genomic_DNA"/>
</dbReference>
<dbReference type="SUPFAM" id="SSF111384">
    <property type="entry name" value="OmpH-like"/>
    <property type="match status" value="1"/>
</dbReference>
<reference evidence="1 2" key="1">
    <citation type="submission" date="2017-06" db="EMBL/GenBank/DDBJ databases">
        <authorList>
            <person name="Kim H.J."/>
            <person name="Triplett B.A."/>
        </authorList>
    </citation>
    <scope>NUCLEOTIDE SEQUENCE [LARGE SCALE GENOMIC DNA]</scope>
    <source>
        <strain evidence="1 2">DSM 19307</strain>
    </source>
</reference>
<dbReference type="RefSeq" id="WP_179213401.1">
    <property type="nucleotide sequence ID" value="NZ_FZPD01000004.1"/>
</dbReference>
<dbReference type="GO" id="GO:0051082">
    <property type="term" value="F:unfolded protein binding"/>
    <property type="evidence" value="ECO:0007669"/>
    <property type="project" value="InterPro"/>
</dbReference>
<evidence type="ECO:0000313" key="1">
    <source>
        <dbReference type="EMBL" id="SNT14394.1"/>
    </source>
</evidence>
<dbReference type="Gene3D" id="3.30.910.20">
    <property type="entry name" value="Skp domain"/>
    <property type="match status" value="1"/>
</dbReference>